<dbReference type="SUPFAM" id="SSF53474">
    <property type="entry name" value="alpha/beta-Hydrolases"/>
    <property type="match status" value="1"/>
</dbReference>
<dbReference type="Pfam" id="PF00326">
    <property type="entry name" value="Peptidase_S9"/>
    <property type="match status" value="1"/>
</dbReference>
<evidence type="ECO:0000313" key="4">
    <source>
        <dbReference type="Proteomes" id="UP001165422"/>
    </source>
</evidence>
<protein>
    <submittedName>
        <fullName evidence="3">Alpha/beta fold hydrolase</fullName>
    </submittedName>
</protein>
<dbReference type="PANTHER" id="PTHR22946:SF9">
    <property type="entry name" value="POLYKETIDE TRANSFERASE AF380"/>
    <property type="match status" value="1"/>
</dbReference>
<dbReference type="Gene3D" id="3.40.50.1820">
    <property type="entry name" value="alpha/beta hydrolase"/>
    <property type="match status" value="1"/>
</dbReference>
<evidence type="ECO:0000259" key="2">
    <source>
        <dbReference type="Pfam" id="PF00326"/>
    </source>
</evidence>
<dbReference type="InterPro" id="IPR001375">
    <property type="entry name" value="Peptidase_S9_cat"/>
</dbReference>
<dbReference type="GO" id="GO:0016787">
    <property type="term" value="F:hydrolase activity"/>
    <property type="evidence" value="ECO:0007669"/>
    <property type="project" value="UniProtKB-KW"/>
</dbReference>
<name>A0ABS8NB49_9CLOT</name>
<feature type="domain" description="Peptidase S9 prolyl oligopeptidase catalytic" evidence="2">
    <location>
        <begin position="51"/>
        <end position="255"/>
    </location>
</feature>
<proteinExistence type="predicted"/>
<dbReference type="InterPro" id="IPR029058">
    <property type="entry name" value="AB_hydrolase_fold"/>
</dbReference>
<reference evidence="3" key="1">
    <citation type="submission" date="2021-11" db="EMBL/GenBank/DDBJ databases">
        <authorList>
            <person name="Qingchun L."/>
            <person name="Dong Z."/>
            <person name="Zongwei Q."/>
            <person name="Jia Z."/>
            <person name="Duotao L."/>
        </authorList>
    </citation>
    <scope>NUCLEOTIDE SEQUENCE</scope>
    <source>
        <strain evidence="3">WLY-B-L2</strain>
    </source>
</reference>
<keyword evidence="1 3" id="KW-0378">Hydrolase</keyword>
<dbReference type="Proteomes" id="UP001165422">
    <property type="component" value="Unassembled WGS sequence"/>
</dbReference>
<accession>A0ABS8NB49</accession>
<dbReference type="InterPro" id="IPR050261">
    <property type="entry name" value="FrsA_esterase"/>
</dbReference>
<sequence length="256" mass="28965">MVENFEVKNKAGKVLRGIINRPEIEYKMPCIIFCHGFMGNKLGHDFMFVKIARILESMGVVSVRFDFAGSGESDGDFLDLTISGEIEDCSSVIDYVNSIYYVDKNKINILGFSMGGAVAAVIACNYSNLIKNTVLISPAFNMYDVFINEVRGSKLEKFLHTGYIEFENNRLYKSAVEDAFNYNFFDYLKGIMGKVLIVQGTEDQSVPPLYSKRIKEMLEDKAFLKFVSGADHCYSSVAYFKQLADNIVDFTKKYII</sequence>
<dbReference type="PANTHER" id="PTHR22946">
    <property type="entry name" value="DIENELACTONE HYDROLASE DOMAIN-CONTAINING PROTEIN-RELATED"/>
    <property type="match status" value="1"/>
</dbReference>
<evidence type="ECO:0000256" key="1">
    <source>
        <dbReference type="ARBA" id="ARBA00022801"/>
    </source>
</evidence>
<dbReference type="RefSeq" id="WP_179977648.1">
    <property type="nucleotide sequence ID" value="NZ_JAJJPB010000027.1"/>
</dbReference>
<keyword evidence="4" id="KW-1185">Reference proteome</keyword>
<evidence type="ECO:0000313" key="3">
    <source>
        <dbReference type="EMBL" id="MCC9296285.1"/>
    </source>
</evidence>
<gene>
    <name evidence="3" type="ORF">LN736_15625</name>
</gene>
<comment type="caution">
    <text evidence="3">The sequence shown here is derived from an EMBL/GenBank/DDBJ whole genome shotgun (WGS) entry which is preliminary data.</text>
</comment>
<dbReference type="EMBL" id="JAJJPB010000027">
    <property type="protein sequence ID" value="MCC9296285.1"/>
    <property type="molecule type" value="Genomic_DNA"/>
</dbReference>
<organism evidence="3 4">
    <name type="scientific">Clostridium aromativorans</name>
    <dbReference type="NCBI Taxonomy" id="2836848"/>
    <lineage>
        <taxon>Bacteria</taxon>
        <taxon>Bacillati</taxon>
        <taxon>Bacillota</taxon>
        <taxon>Clostridia</taxon>
        <taxon>Eubacteriales</taxon>
        <taxon>Clostridiaceae</taxon>
        <taxon>Clostridium</taxon>
    </lineage>
</organism>